<dbReference type="Gene3D" id="1.10.150.240">
    <property type="entry name" value="Putative phosphatase, domain 2"/>
    <property type="match status" value="1"/>
</dbReference>
<dbReference type="InterPro" id="IPR023198">
    <property type="entry name" value="PGP-like_dom2"/>
</dbReference>
<accession>A0ABY5PKR4</accession>
<dbReference type="EMBL" id="CP088295">
    <property type="protein sequence ID" value="UUY05252.1"/>
    <property type="molecule type" value="Genomic_DNA"/>
</dbReference>
<evidence type="ECO:0000313" key="1">
    <source>
        <dbReference type="EMBL" id="UUY05252.1"/>
    </source>
</evidence>
<dbReference type="SUPFAM" id="SSF56784">
    <property type="entry name" value="HAD-like"/>
    <property type="match status" value="1"/>
</dbReference>
<dbReference type="Pfam" id="PF12710">
    <property type="entry name" value="HAD"/>
    <property type="match status" value="1"/>
</dbReference>
<dbReference type="SFLD" id="SFLDG01129">
    <property type="entry name" value="C1.5:_HAD__Beta-PGM__Phosphata"/>
    <property type="match status" value="1"/>
</dbReference>
<protein>
    <submittedName>
        <fullName evidence="1">Haloacid dehalogenase-like hydrolase</fullName>
    </submittedName>
</protein>
<dbReference type="PANTHER" id="PTHR43434">
    <property type="entry name" value="PHOSPHOGLYCOLATE PHOSPHATASE"/>
    <property type="match status" value="1"/>
</dbReference>
<dbReference type="PROSITE" id="PS01228">
    <property type="entry name" value="COF_1"/>
    <property type="match status" value="1"/>
</dbReference>
<dbReference type="PANTHER" id="PTHR43434:SF1">
    <property type="entry name" value="PHOSPHOGLYCOLATE PHOSPHATASE"/>
    <property type="match status" value="1"/>
</dbReference>
<proteinExistence type="predicted"/>
<reference evidence="2" key="1">
    <citation type="submission" date="2021-11" db="EMBL/GenBank/DDBJ databases">
        <title>Cultivation dependent microbiological survey of springs from the worlds oldest radium mine currently devoted to the extraction of radon-saturated water.</title>
        <authorList>
            <person name="Kapinusova G."/>
            <person name="Smrhova T."/>
            <person name="Strejcek M."/>
            <person name="Suman J."/>
            <person name="Jani K."/>
            <person name="Pajer P."/>
            <person name="Uhlik O."/>
        </authorList>
    </citation>
    <scope>NUCLEOTIDE SEQUENCE [LARGE SCALE GENOMIC DNA]</scope>
    <source>
        <strain evidence="2">J379</strain>
    </source>
</reference>
<gene>
    <name evidence="1" type="ORF">LRS13_06945</name>
</gene>
<evidence type="ECO:0000313" key="2">
    <source>
        <dbReference type="Proteomes" id="UP001058860"/>
    </source>
</evidence>
<sequence length="233" mass="24436">MGVGHLLLFDIDGTLLLRAAEAHKHALYEALAKVHHVGPDRIGEVPTAGRTDLEIARHLLLDAGVPPDRIDAHLDDVRDAACEAYARLCPPDLSDTVAPGMPELLAELRDRGDVGLALVTGNLEPIARLKLSRAGLGEFFPPGQGGFGSDDEDRTQLPAVARERAVDGNLAAFPRDRTIVIGDTPLDVLCARADGVHCIAITTGPHGADELAGADAVVGDARGVADALRQLGV</sequence>
<dbReference type="InterPro" id="IPR036412">
    <property type="entry name" value="HAD-like_sf"/>
</dbReference>
<dbReference type="Proteomes" id="UP001058860">
    <property type="component" value="Chromosome"/>
</dbReference>
<keyword evidence="2" id="KW-1185">Reference proteome</keyword>
<dbReference type="Gene3D" id="3.40.50.1000">
    <property type="entry name" value="HAD superfamily/HAD-like"/>
    <property type="match status" value="1"/>
</dbReference>
<dbReference type="InterPro" id="IPR023214">
    <property type="entry name" value="HAD_sf"/>
</dbReference>
<name>A0ABY5PKR4_9ACTN</name>
<organism evidence="1 2">
    <name type="scientific">Svornostia abyssi</name>
    <dbReference type="NCBI Taxonomy" id="2898438"/>
    <lineage>
        <taxon>Bacteria</taxon>
        <taxon>Bacillati</taxon>
        <taxon>Actinomycetota</taxon>
        <taxon>Thermoleophilia</taxon>
        <taxon>Solirubrobacterales</taxon>
        <taxon>Baekduiaceae</taxon>
        <taxon>Svornostia</taxon>
    </lineage>
</organism>
<dbReference type="InterPro" id="IPR050155">
    <property type="entry name" value="HAD-like_hydrolase_sf"/>
</dbReference>
<dbReference type="SFLD" id="SFLDS00003">
    <property type="entry name" value="Haloacid_Dehalogenase"/>
    <property type="match status" value="1"/>
</dbReference>
<dbReference type="RefSeq" id="WP_353865712.1">
    <property type="nucleotide sequence ID" value="NZ_CP088295.1"/>
</dbReference>